<dbReference type="InterPro" id="IPR015525">
    <property type="entry name" value="BRCA2"/>
</dbReference>
<evidence type="ECO:0008006" key="6">
    <source>
        <dbReference type="Google" id="ProtNLM"/>
    </source>
</evidence>
<proteinExistence type="predicted"/>
<dbReference type="SUPFAM" id="SSF50249">
    <property type="entry name" value="Nucleic acid-binding proteins"/>
    <property type="match status" value="1"/>
</dbReference>
<gene>
    <name evidence="4" type="ORF">GGI15_000818</name>
</gene>
<feature type="compositionally biased region" description="Gly residues" evidence="1">
    <location>
        <begin position="133"/>
        <end position="145"/>
    </location>
</feature>
<dbReference type="Pfam" id="PF09103">
    <property type="entry name" value="BRCA-2_OB1"/>
    <property type="match status" value="1"/>
</dbReference>
<dbReference type="Gene3D" id="2.40.50.140">
    <property type="entry name" value="Nucleic acid-binding proteins"/>
    <property type="match status" value="2"/>
</dbReference>
<feature type="region of interest" description="Disordered" evidence="1">
    <location>
        <begin position="244"/>
        <end position="277"/>
    </location>
</feature>
<comment type="caution">
    <text evidence="4">The sequence shown here is derived from an EMBL/GenBank/DDBJ whole genome shotgun (WGS) entry which is preliminary data.</text>
</comment>
<evidence type="ECO:0000259" key="3">
    <source>
        <dbReference type="Pfam" id="PF09169"/>
    </source>
</evidence>
<dbReference type="InterPro" id="IPR012340">
    <property type="entry name" value="NA-bd_OB-fold"/>
</dbReference>
<feature type="region of interest" description="Disordered" evidence="1">
    <location>
        <begin position="311"/>
        <end position="402"/>
    </location>
</feature>
<feature type="compositionally biased region" description="Pro residues" evidence="1">
    <location>
        <begin position="182"/>
        <end position="192"/>
    </location>
</feature>
<dbReference type="GO" id="GO:0000724">
    <property type="term" value="P:double-strand break repair via homologous recombination"/>
    <property type="evidence" value="ECO:0007669"/>
    <property type="project" value="InterPro"/>
</dbReference>
<feature type="domain" description="BRCA2 OB1" evidence="2">
    <location>
        <begin position="529"/>
        <end position="641"/>
    </location>
</feature>
<feature type="compositionally biased region" description="Basic and acidic residues" evidence="1">
    <location>
        <begin position="57"/>
        <end position="67"/>
    </location>
</feature>
<feature type="compositionally biased region" description="Low complexity" evidence="1">
    <location>
        <begin position="332"/>
        <end position="354"/>
    </location>
</feature>
<dbReference type="EMBL" id="JANBUM010000026">
    <property type="protein sequence ID" value="KAJ2787334.1"/>
    <property type="molecule type" value="Genomic_DNA"/>
</dbReference>
<name>A0A9W8HRF8_9FUNG</name>
<dbReference type="InterPro" id="IPR015187">
    <property type="entry name" value="BRCA2_OB_1"/>
</dbReference>
<evidence type="ECO:0000313" key="5">
    <source>
        <dbReference type="Proteomes" id="UP001140172"/>
    </source>
</evidence>
<feature type="region of interest" description="Disordered" evidence="1">
    <location>
        <begin position="51"/>
        <end position="82"/>
    </location>
</feature>
<dbReference type="Pfam" id="PF09169">
    <property type="entry name" value="BRCA-2_helical"/>
    <property type="match status" value="1"/>
</dbReference>
<dbReference type="PANTHER" id="PTHR11289:SF0">
    <property type="entry name" value="BREAST CANCER TYPE 2 SUSCEPTIBILITY PROTEIN"/>
    <property type="match status" value="1"/>
</dbReference>
<evidence type="ECO:0000259" key="2">
    <source>
        <dbReference type="Pfam" id="PF09103"/>
    </source>
</evidence>
<reference evidence="4" key="1">
    <citation type="submission" date="2022-07" db="EMBL/GenBank/DDBJ databases">
        <title>Phylogenomic reconstructions and comparative analyses of Kickxellomycotina fungi.</title>
        <authorList>
            <person name="Reynolds N.K."/>
            <person name="Stajich J.E."/>
            <person name="Barry K."/>
            <person name="Grigoriev I.V."/>
            <person name="Crous P."/>
            <person name="Smith M.E."/>
        </authorList>
    </citation>
    <scope>NUCLEOTIDE SEQUENCE</scope>
    <source>
        <strain evidence="4">BCRC 34489</strain>
    </source>
</reference>
<dbReference type="AlphaFoldDB" id="A0A9W8HRF8"/>
<sequence length="956" mass="99601">MHTEAVYKIEEGHELVLSIAAHEGAHRVSGGTLAVQDKQHAWHALVDMGLTEDDSGQEDRLESRAEPEPETGSGTADGGLDEITTQGLLDGLEDLYEQAGVSKGSEKSSDDDKQEEMDADVAAQIVQQFGGFSGAGGTMKGGRPGQAGAAADGGLEDMSDGEAQNIVGALGGFQRPTAQARKPPPSPTPAPVSTPALRKTQAASSAGRPQAQRVGLAAPATPATPARAQAQTLPAQRVGLATPARAQPPSATPVATPGLFPSRQDVRSARRALMGDSGGRVARRLTFGARGSADAAAASPAKAPALTFRQPGLKRPGLHAGFTPPAKRTTAGPGLHSPGPGLRSPGPGLRSPGLAFRSPAKADGSTTAPVLARSRPPPKLPPVTVRTRAPPPVQPPVQPQPQRLQSQAGRLRLADVADEVATTAAEAARHGVPDDVLAMTAATAGEYRFAVGAGRWGWAEARQALVARGCDPAAVADAWVRNHFRWSVWAAASYARRLPSRWRALWSVEAVLARLWRRYEREHACGERPALRRVLEGDAAPQLPMVLAVAAVGCGGDGDGARVEVTDGWYGVGATLDAVLAQAVQRGRLRVGDKIACVGLQLHGARGGVAPLSDDATGATLALTANCVRRARWDARLGFHRGACMRLALSAVHVLGGVVAPALDVVVMRCYAPAFRETLADGGRVVRCQREELRAQDAFAERRAALAASLQLDGAGDDAAAGDDADADADLRLQQLQQRVDAALPPRQVCAFFRLLVCDYPAHGAGHDALTPTPTPATATVTVWASRGLSPADFAEGRRYLLTGLSPAAHQRPGAAPLRLNFSASGCAARPMPADAALVDRSAYCPRAALHVDELRHVAACQEVDVVGRVDAVEHSAAAAAAAARSVLRIVAVDEHALPHYASIEFDAATFGRIAPAAGTPVTARNCVCLAPSHAAPRSFLLRADEHAEFVFGRAD</sequence>
<dbReference type="Proteomes" id="UP001140172">
    <property type="component" value="Unassembled WGS sequence"/>
</dbReference>
<feature type="domain" description="Breast cancer type 2 susceptibility protein helical" evidence="3">
    <location>
        <begin position="454"/>
        <end position="522"/>
    </location>
</feature>
<evidence type="ECO:0000313" key="4">
    <source>
        <dbReference type="EMBL" id="KAJ2787334.1"/>
    </source>
</evidence>
<feature type="compositionally biased region" description="Pro residues" evidence="1">
    <location>
        <begin position="389"/>
        <end position="399"/>
    </location>
</feature>
<keyword evidence="5" id="KW-1185">Reference proteome</keyword>
<dbReference type="SUPFAM" id="SSF81872">
    <property type="entry name" value="BRCA2 helical domain"/>
    <property type="match status" value="1"/>
</dbReference>
<feature type="compositionally biased region" description="Low complexity" evidence="1">
    <location>
        <begin position="216"/>
        <end position="232"/>
    </location>
</feature>
<dbReference type="InterPro" id="IPR015252">
    <property type="entry name" value="BRCA2_hlx"/>
</dbReference>
<accession>A0A9W8HRF8</accession>
<dbReference type="OrthoDB" id="21095at2759"/>
<feature type="region of interest" description="Disordered" evidence="1">
    <location>
        <begin position="133"/>
        <end position="232"/>
    </location>
</feature>
<dbReference type="PANTHER" id="PTHR11289">
    <property type="entry name" value="BREAST CANCER TYPE 2 SUSCEPTIBILITY PROTEIN BRCA2"/>
    <property type="match status" value="1"/>
</dbReference>
<dbReference type="InterPro" id="IPR036315">
    <property type="entry name" value="BRCA2_hlx_sf"/>
</dbReference>
<evidence type="ECO:0000256" key="1">
    <source>
        <dbReference type="SAM" id="MobiDB-lite"/>
    </source>
</evidence>
<dbReference type="GO" id="GO:0006355">
    <property type="term" value="P:regulation of DNA-templated transcription"/>
    <property type="evidence" value="ECO:0007669"/>
    <property type="project" value="TreeGrafter"/>
</dbReference>
<protein>
    <recommendedName>
        <fullName evidence="6">BRCA2 OB1 domain-containing protein</fullName>
    </recommendedName>
</protein>
<organism evidence="4 5">
    <name type="scientific">Coemansia interrupta</name>
    <dbReference type="NCBI Taxonomy" id="1126814"/>
    <lineage>
        <taxon>Eukaryota</taxon>
        <taxon>Fungi</taxon>
        <taxon>Fungi incertae sedis</taxon>
        <taxon>Zoopagomycota</taxon>
        <taxon>Kickxellomycotina</taxon>
        <taxon>Kickxellomycetes</taxon>
        <taxon>Kickxellales</taxon>
        <taxon>Kickxellaceae</taxon>
        <taxon>Coemansia</taxon>
    </lineage>
</organism>